<dbReference type="Proteomes" id="UP000191901">
    <property type="component" value="Chromosome"/>
</dbReference>
<dbReference type="Gene3D" id="3.30.460.10">
    <property type="entry name" value="Beta Polymerase, domain 2"/>
    <property type="match status" value="1"/>
</dbReference>
<dbReference type="InterPro" id="IPR043519">
    <property type="entry name" value="NT_sf"/>
</dbReference>
<dbReference type="AlphaFoldDB" id="A0A1Z3HQK9"/>
<reference evidence="2 3" key="1">
    <citation type="journal article" date="2016" name="Biochim. Biophys. Acta">
        <title>Characterization of red-shifted phycobilisomes isolated from the chlorophyll f-containing cyanobacterium Halomicronema hongdechloris.</title>
        <authorList>
            <person name="Li Y."/>
            <person name="Lin Y."/>
            <person name="Garvey C.J."/>
            <person name="Birch D."/>
            <person name="Corkery R.W."/>
            <person name="Loughlin P.C."/>
            <person name="Scheer H."/>
            <person name="Willows R.D."/>
            <person name="Chen M."/>
        </authorList>
    </citation>
    <scope>NUCLEOTIDE SEQUENCE [LARGE SCALE GENOMIC DNA]</scope>
    <source>
        <strain evidence="2 3">C2206</strain>
    </source>
</reference>
<accession>A0A1Z3HQK9</accession>
<dbReference type="KEGG" id="hhg:XM38_035580"/>
<dbReference type="RefSeq" id="WP_080806593.1">
    <property type="nucleotide sequence ID" value="NZ_CP021983.2"/>
</dbReference>
<keyword evidence="3" id="KW-1185">Reference proteome</keyword>
<dbReference type="SUPFAM" id="SSF81301">
    <property type="entry name" value="Nucleotidyltransferase"/>
    <property type="match status" value="1"/>
</dbReference>
<feature type="domain" description="Polymerase beta nucleotidyltransferase" evidence="1">
    <location>
        <begin position="20"/>
        <end position="58"/>
    </location>
</feature>
<proteinExistence type="predicted"/>
<evidence type="ECO:0000313" key="2">
    <source>
        <dbReference type="EMBL" id="ASC72600.1"/>
    </source>
</evidence>
<dbReference type="Pfam" id="PF18765">
    <property type="entry name" value="Polbeta"/>
    <property type="match status" value="1"/>
</dbReference>
<protein>
    <recommendedName>
        <fullName evidence="1">Polymerase beta nucleotidyltransferase domain-containing protein</fullName>
    </recommendedName>
</protein>
<organism evidence="2 3">
    <name type="scientific">Halomicronema hongdechloris C2206</name>
    <dbReference type="NCBI Taxonomy" id="1641165"/>
    <lineage>
        <taxon>Bacteria</taxon>
        <taxon>Bacillati</taxon>
        <taxon>Cyanobacteriota</taxon>
        <taxon>Cyanophyceae</taxon>
        <taxon>Nodosilineales</taxon>
        <taxon>Nodosilineaceae</taxon>
        <taxon>Halomicronema</taxon>
    </lineage>
</organism>
<dbReference type="CDD" id="cd05403">
    <property type="entry name" value="NT_KNTase_like"/>
    <property type="match status" value="1"/>
</dbReference>
<evidence type="ECO:0000259" key="1">
    <source>
        <dbReference type="Pfam" id="PF18765"/>
    </source>
</evidence>
<dbReference type="EMBL" id="CP021983">
    <property type="protein sequence ID" value="ASC72600.1"/>
    <property type="molecule type" value="Genomic_DNA"/>
</dbReference>
<evidence type="ECO:0000313" key="3">
    <source>
        <dbReference type="Proteomes" id="UP000191901"/>
    </source>
</evidence>
<name>A0A1Z3HQK9_9CYAN</name>
<dbReference type="OrthoDB" id="9809668at2"/>
<sequence length="66" mass="7286">MPTSADLPLQDNDRPAIEAAIELLPNQFPVEQVILYGSNVSGQDTDESDIDLLVLTRPVCIEYIND</sequence>
<gene>
    <name evidence="2" type="ORF">XM38_035580</name>
</gene>
<dbReference type="InterPro" id="IPR041633">
    <property type="entry name" value="Polbeta"/>
</dbReference>